<dbReference type="AlphaFoldDB" id="A0A1W1UC04"/>
<evidence type="ECO:0000313" key="1">
    <source>
        <dbReference type="EMBL" id="SMB78562.1"/>
    </source>
</evidence>
<name>A0A1W1UC04_9DEIO</name>
<sequence length="211" mass="23134">MVCPLLHLHLRVGRRQAEFMAVEFSDSHVTSVSMRVGGKKGQWVSLEIESARADGAFLNGLAEAWTMDDDYRALFGHSGSRSYVGRAFPEFPAARAARAAAEAEALEREEKRARRAEALGRVLSAGEAASDEDLWAARSGTDEFSRLSLAALTAELGDIAEQTLKAAQRFELDGRYQAVALRWAARGMVPDVAARKALIDREIAFLARRGR</sequence>
<keyword evidence="2" id="KW-1185">Reference proteome</keyword>
<gene>
    <name evidence="1" type="ORF">SAMN00790413_06708</name>
</gene>
<reference evidence="1 2" key="1">
    <citation type="submission" date="2017-04" db="EMBL/GenBank/DDBJ databases">
        <authorList>
            <person name="Afonso C.L."/>
            <person name="Miller P.J."/>
            <person name="Scott M.A."/>
            <person name="Spackman E."/>
            <person name="Goraichik I."/>
            <person name="Dimitrov K.M."/>
            <person name="Suarez D.L."/>
            <person name="Swayne D.E."/>
        </authorList>
    </citation>
    <scope>NUCLEOTIDE SEQUENCE [LARGE SCALE GENOMIC DNA]</scope>
    <source>
        <strain evidence="1 2">KR-140</strain>
    </source>
</reference>
<dbReference type="EMBL" id="FWWU01000002">
    <property type="protein sequence ID" value="SMB78562.1"/>
    <property type="molecule type" value="Genomic_DNA"/>
</dbReference>
<proteinExistence type="predicted"/>
<protein>
    <submittedName>
        <fullName evidence="1">Uncharacterized protein</fullName>
    </submittedName>
</protein>
<organism evidence="1 2">
    <name type="scientific">Deinococcus hopiensis KR-140</name>
    <dbReference type="NCBI Taxonomy" id="695939"/>
    <lineage>
        <taxon>Bacteria</taxon>
        <taxon>Thermotogati</taxon>
        <taxon>Deinococcota</taxon>
        <taxon>Deinococci</taxon>
        <taxon>Deinococcales</taxon>
        <taxon>Deinococcaceae</taxon>
        <taxon>Deinococcus</taxon>
    </lineage>
</organism>
<evidence type="ECO:0000313" key="2">
    <source>
        <dbReference type="Proteomes" id="UP000192582"/>
    </source>
</evidence>
<dbReference type="Proteomes" id="UP000192582">
    <property type="component" value="Unassembled WGS sequence"/>
</dbReference>
<dbReference type="RefSeq" id="WP_084045259.1">
    <property type="nucleotide sequence ID" value="NZ_FWWU01000002.1"/>
</dbReference>
<accession>A0A1W1UC04</accession>